<evidence type="ECO:0000256" key="2">
    <source>
        <dbReference type="ARBA" id="ARBA00022737"/>
    </source>
</evidence>
<keyword evidence="2" id="KW-0677">Repeat</keyword>
<evidence type="ECO:0000256" key="3">
    <source>
        <dbReference type="ARBA" id="ARBA00022801"/>
    </source>
</evidence>
<keyword evidence="1" id="KW-0732">Signal</keyword>
<dbReference type="SMART" id="SM00191">
    <property type="entry name" value="Int_alpha"/>
    <property type="match status" value="7"/>
</dbReference>
<evidence type="ECO:0000256" key="1">
    <source>
        <dbReference type="ARBA" id="ARBA00022729"/>
    </source>
</evidence>
<dbReference type="SUPFAM" id="SSF69318">
    <property type="entry name" value="Integrin alpha N-terminal domain"/>
    <property type="match status" value="2"/>
</dbReference>
<evidence type="ECO:0000256" key="5">
    <source>
        <dbReference type="SAM" id="MobiDB-lite"/>
    </source>
</evidence>
<dbReference type="Pfam" id="PF01839">
    <property type="entry name" value="FG-GAP"/>
    <property type="match status" value="7"/>
</dbReference>
<name>A0A563W090_9CYAN</name>
<dbReference type="InterPro" id="IPR018511">
    <property type="entry name" value="Hemolysin-typ_Ca-bd_CS"/>
</dbReference>
<dbReference type="InterPro" id="IPR028994">
    <property type="entry name" value="Integrin_alpha_N"/>
</dbReference>
<organism evidence="6 7">
    <name type="scientific">Hyella patelloides LEGE 07179</name>
    <dbReference type="NCBI Taxonomy" id="945734"/>
    <lineage>
        <taxon>Bacteria</taxon>
        <taxon>Bacillati</taxon>
        <taxon>Cyanobacteriota</taxon>
        <taxon>Cyanophyceae</taxon>
        <taxon>Pleurocapsales</taxon>
        <taxon>Hyellaceae</taxon>
        <taxon>Hyella</taxon>
    </lineage>
</organism>
<dbReference type="PRINTS" id="PR01185">
    <property type="entry name" value="INTEGRINA"/>
</dbReference>
<feature type="compositionally biased region" description="Basic and acidic residues" evidence="5">
    <location>
        <begin position="630"/>
        <end position="641"/>
    </location>
</feature>
<dbReference type="EMBL" id="CAACVJ010000479">
    <property type="protein sequence ID" value="VEP17037.1"/>
    <property type="molecule type" value="Genomic_DNA"/>
</dbReference>
<dbReference type="Gene3D" id="2.130.10.130">
    <property type="entry name" value="Integrin alpha, N-terminal"/>
    <property type="match status" value="4"/>
</dbReference>
<sequence length="820" mass="83008">MATNINLSELDGSQGFVIQGINEDDRAGNPVSNAGDINGDGFDDLIISAYLAGSNDAGESYVVFGGSDVGDSGSIGLSELDGSNGFVISGIDEDDSFGRSVSNAGDINGDGIDDIIIGAPYAGTPYAPYIVQEGESYVIFGGSDVGNFGSIELSELDGSKGFVIRGDNYDRSGRSVSNAGDINGDGIDDIIIGAPYVDVIGGGGESYVVFGSNDVGNSGSLELSELDGNNGFTITGVDVYDRSGWSVSNAGDINGDGIDDLLIGAPNAEYGYYSNYNSGSSDGESYVVFGSNDIGNSGNLDLENLDGSNGFVLSGIDNYDRAGSSVSNAGDINGDGIDDLLIGTPRADVNSNENAGESYVVFGGNDVGNSGSLDLENLDGSNGFIISGINEYDVAGVSVSNAGDVNGDGHDDIIIGAPGVDEGGESYVIFGNSDGFDANIDLANLDDSTGFAISGIDGGDSFGSSVSSAGDVNGDGLDDLLIGAPGADVDGNENAGESYVIFGFTPLELIGTNGDDVLTGDTGSDNISGLGGDDTLSGLAGDDEILGGSGNDEISGGEGDDLIQGQSGNDLIAGDDGNDSLTGNSGDDEISGGEGNDTVRGGSESDTISGGSGNDLLVGNSEDDTISGDLGRDTIRGGDGDDSLRGNFANDLIRGNAGADLIRGDFGNDNLAGGSENDTLIGGDGDDFLSGNTNDDRLIGVDSINANSDFGRGELDTLTGGAGSDTFVLGNADRVFYDDGDNFTLGDQDLAFITDFDASQDMIQLQGSAEFYRLDLFPSAGTINAELIYDPGASARGETIAFLTDVDTDLTLEDSAFEFV</sequence>
<dbReference type="RefSeq" id="WP_144866715.1">
    <property type="nucleotide sequence ID" value="NZ_LR213813.1"/>
</dbReference>
<gene>
    <name evidence="6" type="ORF">H1P_530017</name>
</gene>
<protein>
    <submittedName>
        <fullName evidence="6">Putative calcium-binding protein,FG-GAP repeat protein</fullName>
    </submittedName>
</protein>
<dbReference type="PROSITE" id="PS51470">
    <property type="entry name" value="FG_GAP"/>
    <property type="match status" value="5"/>
</dbReference>
<evidence type="ECO:0000256" key="4">
    <source>
        <dbReference type="ARBA" id="ARBA00023180"/>
    </source>
</evidence>
<dbReference type="PRINTS" id="PR00313">
    <property type="entry name" value="CABNDNGRPT"/>
</dbReference>
<accession>A0A563W090</accession>
<dbReference type="AlphaFoldDB" id="A0A563W090"/>
<dbReference type="InterPro" id="IPR013517">
    <property type="entry name" value="FG-GAP"/>
</dbReference>
<keyword evidence="3" id="KW-0378">Hydrolase</keyword>
<dbReference type="InterPro" id="IPR013519">
    <property type="entry name" value="Int_alpha_beta-p"/>
</dbReference>
<evidence type="ECO:0000313" key="7">
    <source>
        <dbReference type="Proteomes" id="UP000320055"/>
    </source>
</evidence>
<dbReference type="PANTHER" id="PTHR23221">
    <property type="entry name" value="GLYCOSYLPHOSPHATIDYLINOSITOL PHOSPHOLIPASE D"/>
    <property type="match status" value="1"/>
</dbReference>
<dbReference type="InterPro" id="IPR000413">
    <property type="entry name" value="Integrin_alpha"/>
</dbReference>
<dbReference type="Gene3D" id="2.150.10.10">
    <property type="entry name" value="Serralysin-like metalloprotease, C-terminal"/>
    <property type="match status" value="3"/>
</dbReference>
<dbReference type="OrthoDB" id="466132at2"/>
<feature type="region of interest" description="Disordered" evidence="5">
    <location>
        <begin position="524"/>
        <end position="641"/>
    </location>
</feature>
<keyword evidence="4" id="KW-0325">Glycoprotein</keyword>
<dbReference type="InterPro" id="IPR001343">
    <property type="entry name" value="Hemolysn_Ca-bd"/>
</dbReference>
<dbReference type="GO" id="GO:0008305">
    <property type="term" value="C:integrin complex"/>
    <property type="evidence" value="ECO:0007669"/>
    <property type="project" value="InterPro"/>
</dbReference>
<dbReference type="GO" id="GO:0016787">
    <property type="term" value="F:hydrolase activity"/>
    <property type="evidence" value="ECO:0007669"/>
    <property type="project" value="UniProtKB-KW"/>
</dbReference>
<dbReference type="SUPFAM" id="SSF51120">
    <property type="entry name" value="beta-Roll"/>
    <property type="match status" value="2"/>
</dbReference>
<evidence type="ECO:0000313" key="6">
    <source>
        <dbReference type="EMBL" id="VEP17037.1"/>
    </source>
</evidence>
<dbReference type="PROSITE" id="PS00330">
    <property type="entry name" value="HEMOLYSIN_CALCIUM"/>
    <property type="match status" value="2"/>
</dbReference>
<dbReference type="Pfam" id="PF00353">
    <property type="entry name" value="HemolysinCabind"/>
    <property type="match status" value="6"/>
</dbReference>
<dbReference type="Proteomes" id="UP000320055">
    <property type="component" value="Unassembled WGS sequence"/>
</dbReference>
<keyword evidence="7" id="KW-1185">Reference proteome</keyword>
<dbReference type="PANTHER" id="PTHR23221:SF7">
    <property type="entry name" value="PHOSPHATIDYLINOSITOL-GLYCAN-SPECIFIC PHOSPHOLIPASE D"/>
    <property type="match status" value="1"/>
</dbReference>
<reference evidence="6 7" key="1">
    <citation type="submission" date="2019-01" db="EMBL/GenBank/DDBJ databases">
        <authorList>
            <person name="Brito A."/>
        </authorList>
    </citation>
    <scope>NUCLEOTIDE SEQUENCE [LARGE SCALE GENOMIC DNA]</scope>
    <source>
        <strain evidence="6">1</strain>
    </source>
</reference>
<proteinExistence type="predicted"/>
<dbReference type="InterPro" id="IPR011049">
    <property type="entry name" value="Serralysin-like_metalloprot_C"/>
</dbReference>
<dbReference type="GO" id="GO:0007155">
    <property type="term" value="P:cell adhesion"/>
    <property type="evidence" value="ECO:0007669"/>
    <property type="project" value="InterPro"/>
</dbReference>
<dbReference type="GO" id="GO:0005509">
    <property type="term" value="F:calcium ion binding"/>
    <property type="evidence" value="ECO:0007669"/>
    <property type="project" value="InterPro"/>
</dbReference>